<dbReference type="KEGG" id="cre:CHLRE_16g684379v5"/>
<feature type="compositionally biased region" description="Low complexity" evidence="1">
    <location>
        <begin position="252"/>
        <end position="262"/>
    </location>
</feature>
<feature type="region of interest" description="Disordered" evidence="1">
    <location>
        <begin position="252"/>
        <end position="318"/>
    </location>
</feature>
<feature type="compositionally biased region" description="Low complexity" evidence="1">
    <location>
        <begin position="1099"/>
        <end position="1115"/>
    </location>
</feature>
<feature type="region of interest" description="Disordered" evidence="1">
    <location>
        <begin position="746"/>
        <end position="774"/>
    </location>
</feature>
<dbReference type="RefSeq" id="XP_042916268.1">
    <property type="nucleotide sequence ID" value="XM_043071514.1"/>
</dbReference>
<feature type="region of interest" description="Disordered" evidence="1">
    <location>
        <begin position="1232"/>
        <end position="1303"/>
    </location>
</feature>
<feature type="region of interest" description="Disordered" evidence="1">
    <location>
        <begin position="197"/>
        <end position="220"/>
    </location>
</feature>
<feature type="region of interest" description="Disordered" evidence="1">
    <location>
        <begin position="1550"/>
        <end position="1598"/>
    </location>
</feature>
<reference evidence="2 3" key="1">
    <citation type="journal article" date="2007" name="Science">
        <title>The Chlamydomonas genome reveals the evolution of key animal and plant functions.</title>
        <authorList>
            <person name="Merchant S.S."/>
            <person name="Prochnik S.E."/>
            <person name="Vallon O."/>
            <person name="Harris E.H."/>
            <person name="Karpowicz S.J."/>
            <person name="Witman G.B."/>
            <person name="Terry A."/>
            <person name="Salamov A."/>
            <person name="Fritz-Laylin L.K."/>
            <person name="Marechal-Drouard L."/>
            <person name="Marshall W.F."/>
            <person name="Qu L.H."/>
            <person name="Nelson D.R."/>
            <person name="Sanderfoot A.A."/>
            <person name="Spalding M.H."/>
            <person name="Kapitonov V.V."/>
            <person name="Ren Q."/>
            <person name="Ferris P."/>
            <person name="Lindquist E."/>
            <person name="Shapiro H."/>
            <person name="Lucas S.M."/>
            <person name="Grimwood J."/>
            <person name="Schmutz J."/>
            <person name="Cardol P."/>
            <person name="Cerutti H."/>
            <person name="Chanfreau G."/>
            <person name="Chen C.L."/>
            <person name="Cognat V."/>
            <person name="Croft M.T."/>
            <person name="Dent R."/>
            <person name="Dutcher S."/>
            <person name="Fernandez E."/>
            <person name="Fukuzawa H."/>
            <person name="Gonzalez-Ballester D."/>
            <person name="Gonzalez-Halphen D."/>
            <person name="Hallmann A."/>
            <person name="Hanikenne M."/>
            <person name="Hippler M."/>
            <person name="Inwood W."/>
            <person name="Jabbari K."/>
            <person name="Kalanon M."/>
            <person name="Kuras R."/>
            <person name="Lefebvre P.A."/>
            <person name="Lemaire S.D."/>
            <person name="Lobanov A.V."/>
            <person name="Lohr M."/>
            <person name="Manuell A."/>
            <person name="Meier I."/>
            <person name="Mets L."/>
            <person name="Mittag M."/>
            <person name="Mittelmeier T."/>
            <person name="Moroney J.V."/>
            <person name="Moseley J."/>
            <person name="Napoli C."/>
            <person name="Nedelcu A.M."/>
            <person name="Niyogi K."/>
            <person name="Novoselov S.V."/>
            <person name="Paulsen I.T."/>
            <person name="Pazour G."/>
            <person name="Purton S."/>
            <person name="Ral J.P."/>
            <person name="Riano-Pachon D.M."/>
            <person name="Riekhof W."/>
            <person name="Rymarquis L."/>
            <person name="Schroda M."/>
            <person name="Stern D."/>
            <person name="Umen J."/>
            <person name="Willows R."/>
            <person name="Wilson N."/>
            <person name="Zimmer S.L."/>
            <person name="Allmer J."/>
            <person name="Balk J."/>
            <person name="Bisova K."/>
            <person name="Chen C.J."/>
            <person name="Elias M."/>
            <person name="Gendler K."/>
            <person name="Hauser C."/>
            <person name="Lamb M.R."/>
            <person name="Ledford H."/>
            <person name="Long J.C."/>
            <person name="Minagawa J."/>
            <person name="Page M.D."/>
            <person name="Pan J."/>
            <person name="Pootakham W."/>
            <person name="Roje S."/>
            <person name="Rose A."/>
            <person name="Stahlberg E."/>
            <person name="Terauchi A.M."/>
            <person name="Yang P."/>
            <person name="Ball S."/>
            <person name="Bowler C."/>
            <person name="Dieckmann C.L."/>
            <person name="Gladyshev V.N."/>
            <person name="Green P."/>
            <person name="Jorgensen R."/>
            <person name="Mayfield S."/>
            <person name="Mueller-Roeber B."/>
            <person name="Rajamani S."/>
            <person name="Sayre R.T."/>
            <person name="Brokstein P."/>
            <person name="Dubchak I."/>
            <person name="Goodstein D."/>
            <person name="Hornick L."/>
            <person name="Huang Y.W."/>
            <person name="Jhaveri J."/>
            <person name="Luo Y."/>
            <person name="Martinez D."/>
            <person name="Ngau W.C."/>
            <person name="Otillar B."/>
            <person name="Poliakov A."/>
            <person name="Porter A."/>
            <person name="Szajkowski L."/>
            <person name="Werner G."/>
            <person name="Zhou K."/>
            <person name="Grigoriev I.V."/>
            <person name="Rokhsar D.S."/>
            <person name="Grossman A.R."/>
        </authorList>
    </citation>
    <scope>NUCLEOTIDE SEQUENCE [LARGE SCALE GENOMIC DNA]</scope>
    <source>
        <strain evidence="3">CC-503</strain>
    </source>
</reference>
<protein>
    <submittedName>
        <fullName evidence="2">Uncharacterized protein</fullName>
    </submittedName>
</protein>
<sequence>MKAEPDEDMQRTGPVLVAPAATPTAAVPTPLTVTAAATAFAATGASGGAAPLPGQVHQPQRYGPVLAVGGGAGAAVAAAGAARAGGGAGRGWQRILPGGAPAPASAVVAVPASVLPAVTAVPAAKPHHVAIKREPREAAAAGGPAGGELLLPGSDAGAVAAAGAWGCSLRVSEPAGARPTDAAANVSLGWSAAAGPVPRLAPPPARHHAEAPGNGSRPSLAVPLAAPVARRHMPVVKQEPTHADAPVGAVRAAATTAAAAPRQGRLTDLAPPRTFSSDQQQGAQRQRVQDLAGDPKAVAGATAWQQQQQQQEHEQQQLRTRLPPTQLLLLRATAAPQRLRIKLKVRGPGAPPPAAAAVGGAAAPAAGPAVVASASPGPAAPGAVVPTALPRSAAAGTGEHPATGDSAEPTGEGPPARVQRPLRIRLRRRMTAAEPDPLSPLDLPNPPAAAGGAEAGASAGAAATAATTAAKATGVLSAHVEQGREAREGLGGDAAVALRVAESAAAAARGGAGLAAGCTVTGTDTGAAGPGRGGMQGTSSANAARSAGAGAMRSTQVQQGLLGATSPPAQHLQQQPLQQLTQPPPPPSTPLRTNFPECPECPHAAVSAAAEGGAVAPMTAQASPSAAALPRLQPQAREPAAALPLVAAAAKGLRTVAATVSDGSRGTCAPGSETCGGAATAAAFIVAGAVPVVAAGSAKGQDAALGESATAAAVGSILAAAGANAAADAAAANGAASLQERVRQPAEGLVEEPREGATAPAGSEERVPPPQFGEALPLAAADPAEVAVPTGLPPSTAAEREQARAVEEEAACLSAAAVPGLTSAGTTHIAIQATAGGAADASCSAAGGASCGGGAAGCVGAVCWSADRLAALEAPDPLATARAAQAAAPSTAPPAAEGNLGAVAPVPASSAAAAAPPASPRQRRSGLFAGWLLGRWLSGGSPGPVPPATPAVAPGAAVRAAAPGPAAAIAARSRTDAGAGQRRRNGSDRGPTGREGSPTRAGGVLMAVSCAAAAVCRRVLPRWSLGARLRLEEERLAAAAGGVATGGGPGVDAEEATQAAEPREAPPAPEVARITAHPDAMLCGGQGPLGGGTGRRAGEAAASGGAGCPAAAAEVPRTRPRTRAAAAAATVVAVAQQATGTVSEVAKPPSRWRATAAASAKAAPALAQPPAGASCAQAGPSPEAPAARARRRRRSAAGDDGDAAGVQQQKQVRLGRPPKQTRLLQLIAPLAPETTAPAQAADEQGDGSMAPPPLPPSPQPAATAAAPQRPPRGRPAAAAFATEASTNTSRLAHQHQHQAPGLQGAAGSAECRVPLSAACLTHPCISLSQVLVTQLLGGHTAAQQRCGARHSLPVCVPCSAPAPAPSSGTGTFHAAAAAAERDTDGGRPTHGNAIGGAAGGAAGGVAAGGVVSCLMEIGTLRGYEAANSGGSSTGWRLLNLRSWLRQAGAVAGAHELSLSLVAYRLPPPSPPAAAAVATATGGGTAAPCTAGVDGQAGPSAGIGGGGVAAACGLGRSMQGGDGIAEQKGAEAPLSGPAVLVRLVSARQQAVARPHTSSGATDTEVQRASGQEATAPCGEAGGGGGRVAEPADGRSASGARVDAVTAAGPVTHCDAPPGEDADTHRGVGRQQRVVSMSPLQRAPPAVGVGVGVSGKRTRQQVVVAGASAAAPRGDWGVTADTRSAERSKRRRT</sequence>
<feature type="region of interest" description="Disordered" evidence="1">
    <location>
        <begin position="1664"/>
        <end position="1691"/>
    </location>
</feature>
<dbReference type="InParanoid" id="A0A2K3CW21"/>
<feature type="compositionally biased region" description="Low complexity" evidence="1">
    <location>
        <begin position="211"/>
        <end position="220"/>
    </location>
</feature>
<feature type="compositionally biased region" description="Low complexity" evidence="1">
    <location>
        <begin position="537"/>
        <end position="554"/>
    </location>
</feature>
<dbReference type="Gramene" id="PNW72479">
    <property type="protein sequence ID" value="PNW72479"/>
    <property type="gene ID" value="CHLRE_16g684379v5"/>
</dbReference>
<feature type="region of interest" description="Disordered" evidence="1">
    <location>
        <begin position="1091"/>
        <end position="1119"/>
    </location>
</feature>
<feature type="compositionally biased region" description="Pro residues" evidence="1">
    <location>
        <begin position="1250"/>
        <end position="1259"/>
    </location>
</feature>
<dbReference type="GeneID" id="66056738"/>
<evidence type="ECO:0000313" key="3">
    <source>
        <dbReference type="Proteomes" id="UP000006906"/>
    </source>
</evidence>
<feature type="region of interest" description="Disordered" evidence="1">
    <location>
        <begin position="1138"/>
        <end position="1219"/>
    </location>
</feature>
<feature type="region of interest" description="Disordered" evidence="1">
    <location>
        <begin position="393"/>
        <end position="455"/>
    </location>
</feature>
<dbReference type="Proteomes" id="UP000006906">
    <property type="component" value="Chromosome 16"/>
</dbReference>
<proteinExistence type="predicted"/>
<feature type="compositionally biased region" description="Basic residues" evidence="1">
    <location>
        <begin position="420"/>
        <end position="430"/>
    </location>
</feature>
<feature type="region of interest" description="Disordered" evidence="1">
    <location>
        <begin position="967"/>
        <end position="1001"/>
    </location>
</feature>
<accession>A0A2K3CW21</accession>
<feature type="region of interest" description="Disordered" evidence="1">
    <location>
        <begin position="1041"/>
        <end position="1066"/>
    </location>
</feature>
<feature type="compositionally biased region" description="Low complexity" evidence="1">
    <location>
        <begin position="566"/>
        <end position="581"/>
    </location>
</feature>
<feature type="compositionally biased region" description="Polar residues" evidence="1">
    <location>
        <begin position="1554"/>
        <end position="1570"/>
    </location>
</feature>
<gene>
    <name evidence="2" type="ORF">CHLRE_16g684379v5</name>
</gene>
<name>A0A2K3CW21_CHLRE</name>
<keyword evidence="3" id="KW-1185">Reference proteome</keyword>
<evidence type="ECO:0000256" key="1">
    <source>
        <dbReference type="SAM" id="MobiDB-lite"/>
    </source>
</evidence>
<feature type="compositionally biased region" description="Low complexity" evidence="1">
    <location>
        <begin position="1154"/>
        <end position="1187"/>
    </location>
</feature>
<organism evidence="2 3">
    <name type="scientific">Chlamydomonas reinhardtii</name>
    <name type="common">Chlamydomonas smithii</name>
    <dbReference type="NCBI Taxonomy" id="3055"/>
    <lineage>
        <taxon>Eukaryota</taxon>
        <taxon>Viridiplantae</taxon>
        <taxon>Chlorophyta</taxon>
        <taxon>core chlorophytes</taxon>
        <taxon>Chlorophyceae</taxon>
        <taxon>CS clade</taxon>
        <taxon>Chlamydomonadales</taxon>
        <taxon>Chlamydomonadaceae</taxon>
        <taxon>Chlamydomonas</taxon>
    </lineage>
</organism>
<feature type="compositionally biased region" description="Low complexity" evidence="1">
    <location>
        <begin position="435"/>
        <end position="455"/>
    </location>
</feature>
<evidence type="ECO:0000313" key="2">
    <source>
        <dbReference type="EMBL" id="PNW72479.1"/>
    </source>
</evidence>
<feature type="compositionally biased region" description="Low complexity" evidence="1">
    <location>
        <begin position="967"/>
        <end position="979"/>
    </location>
</feature>
<feature type="region of interest" description="Disordered" evidence="1">
    <location>
        <begin position="528"/>
        <end position="588"/>
    </location>
</feature>
<dbReference type="EMBL" id="CM008977">
    <property type="protein sequence ID" value="PNW72479.1"/>
    <property type="molecule type" value="Genomic_DNA"/>
</dbReference>